<proteinExistence type="predicted"/>
<organism evidence="1 2">
    <name type="scientific">Aspergillus melleus</name>
    <dbReference type="NCBI Taxonomy" id="138277"/>
    <lineage>
        <taxon>Eukaryota</taxon>
        <taxon>Fungi</taxon>
        <taxon>Dikarya</taxon>
        <taxon>Ascomycota</taxon>
        <taxon>Pezizomycotina</taxon>
        <taxon>Eurotiomycetes</taxon>
        <taxon>Eurotiomycetidae</taxon>
        <taxon>Eurotiales</taxon>
        <taxon>Aspergillaceae</taxon>
        <taxon>Aspergillus</taxon>
        <taxon>Aspergillus subgen. Circumdati</taxon>
    </lineage>
</organism>
<name>A0ACC3BBU0_9EURO</name>
<dbReference type="EMBL" id="JAOPJF010000011">
    <property type="protein sequence ID" value="KAK1147669.1"/>
    <property type="molecule type" value="Genomic_DNA"/>
</dbReference>
<evidence type="ECO:0000313" key="2">
    <source>
        <dbReference type="Proteomes" id="UP001177260"/>
    </source>
</evidence>
<sequence>MLSSRGTKKAESLHRPWRYAAAHTYDAETNPSGMISLGMAEHAPMRQEIATYINYKVSFSANDIGYRPRPDSPARLPQAVASHLNSLLKPTVPINADHVVTASGLTAIGSMLAFTLAEDSDGILVARPVYGRFELDYGVEAGVQMVYADTEPEESFTPGVVMKYEAALKDAVSKGITVRAVLLVNPHNPVGRCYPKETLVEVLRFCGKYNLHVISDEVYASCVFDSGDPRAVPFTSILSIDAKGLIDPTLVHVLWGFSKDFAAGGLHLGFLITASGPLREACKVIVRLHHPSTTTQAIGAAILENQAFVANFMEKSRQDLANTYRIVTSTLDKKGINYVKGGTAGFFIFVDLSPYLPTNTSTTQGEFALAQKFLDAGVFLHPGEEHAKQAGWFRLVFSHEEDVLREGLRRMLLVLKDGSY</sequence>
<reference evidence="1 2" key="1">
    <citation type="journal article" date="2023" name="ACS Omega">
        <title>Identification of the Neoaspergillic Acid Biosynthesis Gene Cluster by Establishing an In Vitro CRISPR-Ribonucleoprotein Genetic System in Aspergillus melleus.</title>
        <authorList>
            <person name="Yuan B."/>
            <person name="Grau M.F."/>
            <person name="Murata R.M."/>
            <person name="Torok T."/>
            <person name="Venkateswaran K."/>
            <person name="Stajich J.E."/>
            <person name="Wang C.C.C."/>
        </authorList>
    </citation>
    <scope>NUCLEOTIDE SEQUENCE [LARGE SCALE GENOMIC DNA]</scope>
    <source>
        <strain evidence="1 2">IMV 1140</strain>
    </source>
</reference>
<comment type="caution">
    <text evidence="1">The sequence shown here is derived from an EMBL/GenBank/DDBJ whole genome shotgun (WGS) entry which is preliminary data.</text>
</comment>
<accession>A0ACC3BBU0</accession>
<protein>
    <submittedName>
        <fullName evidence="1">Uncharacterized protein</fullName>
    </submittedName>
</protein>
<gene>
    <name evidence="1" type="ORF">N8T08_001013</name>
</gene>
<keyword evidence="2" id="KW-1185">Reference proteome</keyword>
<evidence type="ECO:0000313" key="1">
    <source>
        <dbReference type="EMBL" id="KAK1147669.1"/>
    </source>
</evidence>
<dbReference type="Proteomes" id="UP001177260">
    <property type="component" value="Unassembled WGS sequence"/>
</dbReference>